<feature type="chain" id="PRO_5004877331" evidence="1">
    <location>
        <begin position="40"/>
        <end position="668"/>
    </location>
</feature>
<keyword evidence="3" id="KW-1185">Reference proteome</keyword>
<comment type="caution">
    <text evidence="2">The sequence shown here is derived from an EMBL/GenBank/DDBJ whole genome shotgun (WGS) entry which is preliminary data.</text>
</comment>
<dbReference type="Gene3D" id="2.60.120.380">
    <property type="match status" value="1"/>
</dbReference>
<dbReference type="AlphaFoldDB" id="W6JWU7"/>
<dbReference type="STRING" id="1193182.BN11_30014"/>
<name>W6JWU7_9MICO</name>
<dbReference type="SUPFAM" id="SSF55486">
    <property type="entry name" value="Metalloproteases ('zincins'), catalytic domain"/>
    <property type="match status" value="1"/>
</dbReference>
<accession>W6JWU7</accession>
<gene>
    <name evidence="2" type="ORF">BN11_30014</name>
</gene>
<dbReference type="Proteomes" id="UP000035763">
    <property type="component" value="Unassembled WGS sequence"/>
</dbReference>
<dbReference type="EMBL" id="CAJA01000223">
    <property type="protein sequence ID" value="CCH73582.1"/>
    <property type="molecule type" value="Genomic_DNA"/>
</dbReference>
<evidence type="ECO:0000313" key="3">
    <source>
        <dbReference type="Proteomes" id="UP000035763"/>
    </source>
</evidence>
<proteinExistence type="predicted"/>
<organism evidence="2 3">
    <name type="scientific">Nostocoides australiense Ben110</name>
    <dbReference type="NCBI Taxonomy" id="1193182"/>
    <lineage>
        <taxon>Bacteria</taxon>
        <taxon>Bacillati</taxon>
        <taxon>Actinomycetota</taxon>
        <taxon>Actinomycetes</taxon>
        <taxon>Micrococcales</taxon>
        <taxon>Intrasporangiaceae</taxon>
        <taxon>Nostocoides</taxon>
    </lineage>
</organism>
<reference evidence="2 3" key="1">
    <citation type="journal article" date="2013" name="ISME J.">
        <title>A metabolic model for members of the genus Tetrasphaera involved in enhanced biological phosphorus removal.</title>
        <authorList>
            <person name="Kristiansen R."/>
            <person name="Nguyen H.T.T."/>
            <person name="Saunders A.M."/>
            <person name="Nielsen J.L."/>
            <person name="Wimmer R."/>
            <person name="Le V.Q."/>
            <person name="McIlroy S.J."/>
            <person name="Petrovski S."/>
            <person name="Seviour R.J."/>
            <person name="Calteau A."/>
            <person name="Nielsen K.L."/>
            <person name="Nielsen P.H."/>
        </authorList>
    </citation>
    <scope>NUCLEOTIDE SEQUENCE [LARGE SCALE GENOMIC DNA]</scope>
    <source>
        <strain evidence="2 3">Ben110</strain>
    </source>
</reference>
<evidence type="ECO:0000256" key="1">
    <source>
        <dbReference type="SAM" id="SignalP"/>
    </source>
</evidence>
<protein>
    <submittedName>
        <fullName evidence="2">Uncharacterized protein</fullName>
    </submittedName>
</protein>
<keyword evidence="1" id="KW-0732">Signal</keyword>
<sequence>MLPQLQAMQGKGKAMKRAAMLVCAGAGLIAVVAPGAANAGNAGSPDRSEGLSAAESARLDAGVQLAPLRSGATGPSPFTAYLPDLHKTNFAAWVAKVAKISAAAATTPERQAAKARWSGASDRAVLSYREKEAATVIGANDTTWKGEKVCAFGLGAGLHNRMVVSGTLADKRPALRSLPMAKEDNGSIPKAAATGIDGNGRVKITGRIGDGPYGTSTGDFDWYKLTAKPGETVGAAIPSSSLDVFGLLVDGHGTVLDVAWHTPDGSLPEKTASTTSAAGGTYYLLLLHPNTWQMDFSDSASGTGAANSGNYTAEFGAYRTDRDAVLVKLRRGDVLGTSVTGAAGRVSVQKWDSPYVTASSQSDTTAYYPPNSPLPGGGNAATAYVAEADGWYGVITETGIGAYRNAVEVYRPGGESTSAPQTIYLDFDGASINTSIFGGPDMQAKLSPLSSFLKGWGLTQADLPALTDAITKTVTENLRDDMRRKNIPNLNVRIVNGRTSPDTFGRPNVSRVIVGGTIDESQIPTVGIAEHIDPGNYGREDTALVLQDLMSAPVKGNQSAVVSLNYYLRPGVGNKVQLIGRAVGNVVAHEVGHYIGNWHTDNSNSVKSIMDSGGRGFWRMFNAGPDWVLGTADDGDTDFTTDRYSLNEPFFGREDTANVTAWAFSGKR</sequence>
<evidence type="ECO:0000313" key="2">
    <source>
        <dbReference type="EMBL" id="CCH73582.1"/>
    </source>
</evidence>
<feature type="signal peptide" evidence="1">
    <location>
        <begin position="1"/>
        <end position="39"/>
    </location>
</feature>